<accession>K0KGL2</accession>
<protein>
    <submittedName>
        <fullName evidence="1">Uncharacterized protein</fullName>
    </submittedName>
</protein>
<organism evidence="1 2">
    <name type="scientific">Wickerhamomyces ciferrii (strain ATCC 14091 / BCRC 22168 / CBS 111 / JCM 3599 / NBRC 0793 / NRRL Y-1031 F-60-10)</name>
    <name type="common">Yeast</name>
    <name type="synonym">Pichia ciferrii</name>
    <dbReference type="NCBI Taxonomy" id="1206466"/>
    <lineage>
        <taxon>Eukaryota</taxon>
        <taxon>Fungi</taxon>
        <taxon>Dikarya</taxon>
        <taxon>Ascomycota</taxon>
        <taxon>Saccharomycotina</taxon>
        <taxon>Saccharomycetes</taxon>
        <taxon>Phaffomycetales</taxon>
        <taxon>Wickerhamomycetaceae</taxon>
        <taxon>Wickerhamomyces</taxon>
    </lineage>
</organism>
<name>K0KGL2_WICCF</name>
<evidence type="ECO:0000313" key="2">
    <source>
        <dbReference type="Proteomes" id="UP000009328"/>
    </source>
</evidence>
<proteinExistence type="predicted"/>
<dbReference type="Proteomes" id="UP000009328">
    <property type="component" value="Unassembled WGS sequence"/>
</dbReference>
<dbReference type="EMBL" id="CAIF01000001">
    <property type="protein sequence ID" value="CCH40569.1"/>
    <property type="molecule type" value="Genomic_DNA"/>
</dbReference>
<keyword evidence="2" id="KW-1185">Reference proteome</keyword>
<evidence type="ECO:0000313" key="1">
    <source>
        <dbReference type="EMBL" id="CCH40569.1"/>
    </source>
</evidence>
<sequence length="253" mass="29980">MIKGLKKDHNIISDLIFTQCEKIQKCLIDTFNIYIELFIKENCIKSLEVIYIKNLLKTIQISKLYYNESNDLYKLINNLQIKIFPILGKCDLVLKSISNNSKLTINHNESFQDYQIILNLYQEYNEIFTKFNSILSSFQCLLQNSKSTTEFNTPEMSISPTSTNPTTEIMIINFNEYDQHYNELIQDLYYLDELLKDLNEDIIKNSPCFNEFIGKTLKNNKHGDNFDEFKYEIFKEERIEKLGINKRFVFSEI</sequence>
<dbReference type="InParanoid" id="K0KGL2"/>
<dbReference type="HOGENOM" id="CLU_1099218_0_0_1"/>
<gene>
    <name evidence="1" type="ORF">BN7_102</name>
</gene>
<reference evidence="1 2" key="1">
    <citation type="journal article" date="2012" name="Eukaryot. Cell">
        <title>Draft genome sequence of Wickerhamomyces ciferrii NRRL Y-1031 F-60-10.</title>
        <authorList>
            <person name="Schneider J."/>
            <person name="Andrea H."/>
            <person name="Blom J."/>
            <person name="Jaenicke S."/>
            <person name="Ruckert C."/>
            <person name="Schorsch C."/>
            <person name="Szczepanowski R."/>
            <person name="Farwick M."/>
            <person name="Goesmann A."/>
            <person name="Puhler A."/>
            <person name="Schaffer S."/>
            <person name="Tauch A."/>
            <person name="Kohler T."/>
            <person name="Brinkrolf K."/>
        </authorList>
    </citation>
    <scope>NUCLEOTIDE SEQUENCE [LARGE SCALE GENOMIC DNA]</scope>
    <source>
        <strain evidence="2">ATCC 14091 / BCRC 22168 / CBS 111 / JCM 3599 / NBRC 0793 / NRRL Y-1031 F-60-10</strain>
    </source>
</reference>
<comment type="caution">
    <text evidence="1">The sequence shown here is derived from an EMBL/GenBank/DDBJ whole genome shotgun (WGS) entry which is preliminary data.</text>
</comment>
<dbReference type="AlphaFoldDB" id="K0KGL2"/>